<sequence length="237" mass="27958">MKDILYLNAEKETKTDEDAGTPNVTKDAKPKQLNDIHYQVDASTPHGKLLFELYDVIDYKLDPLARIEVRLRRHIRNVIDSGEVPLTSFPTLDRKDHDDHMEWVHIRAKLEAVLQSSIYKDVKSDDTTWNNDEEFEGDEDRQTMVAFADEEEDEEVDGHTRTQDQDRRQEYRNRNRDPALRTAATKAALQQLAKYDDDMRGRYEKAALEKFLQKDNKKPQDRFFRSPSPRPQKRRRL</sequence>
<feature type="region of interest" description="Disordered" evidence="1">
    <location>
        <begin position="150"/>
        <end position="183"/>
    </location>
</feature>
<evidence type="ECO:0000313" key="3">
    <source>
        <dbReference type="Proteomes" id="UP001556367"/>
    </source>
</evidence>
<reference evidence="3" key="1">
    <citation type="submission" date="2024-06" db="EMBL/GenBank/DDBJ databases">
        <title>Multi-omics analyses provide insights into the biosynthesis of the anticancer antibiotic pleurotin in Hohenbuehelia grisea.</title>
        <authorList>
            <person name="Weaver J.A."/>
            <person name="Alberti F."/>
        </authorList>
    </citation>
    <scope>NUCLEOTIDE SEQUENCE [LARGE SCALE GENOMIC DNA]</scope>
    <source>
        <strain evidence="3">T-177</strain>
    </source>
</reference>
<feature type="compositionally biased region" description="Basic and acidic residues" evidence="1">
    <location>
        <begin position="211"/>
        <end position="224"/>
    </location>
</feature>
<comment type="caution">
    <text evidence="2">The sequence shown here is derived from an EMBL/GenBank/DDBJ whole genome shotgun (WGS) entry which is preliminary data.</text>
</comment>
<keyword evidence="3" id="KW-1185">Reference proteome</keyword>
<dbReference type="Proteomes" id="UP001556367">
    <property type="component" value="Unassembled WGS sequence"/>
</dbReference>
<gene>
    <name evidence="2" type="ORF">HGRIS_006687</name>
</gene>
<feature type="region of interest" description="Disordered" evidence="1">
    <location>
        <begin position="9"/>
        <end position="28"/>
    </location>
</feature>
<feature type="region of interest" description="Disordered" evidence="1">
    <location>
        <begin position="211"/>
        <end position="237"/>
    </location>
</feature>
<evidence type="ECO:0000256" key="1">
    <source>
        <dbReference type="SAM" id="MobiDB-lite"/>
    </source>
</evidence>
<name>A0ABR3J9P8_9AGAR</name>
<organism evidence="2 3">
    <name type="scientific">Hohenbuehelia grisea</name>
    <dbReference type="NCBI Taxonomy" id="104357"/>
    <lineage>
        <taxon>Eukaryota</taxon>
        <taxon>Fungi</taxon>
        <taxon>Dikarya</taxon>
        <taxon>Basidiomycota</taxon>
        <taxon>Agaricomycotina</taxon>
        <taxon>Agaricomycetes</taxon>
        <taxon>Agaricomycetidae</taxon>
        <taxon>Agaricales</taxon>
        <taxon>Pleurotineae</taxon>
        <taxon>Pleurotaceae</taxon>
        <taxon>Hohenbuehelia</taxon>
    </lineage>
</organism>
<dbReference type="EMBL" id="JASNQZ010000010">
    <property type="protein sequence ID" value="KAL0952413.1"/>
    <property type="molecule type" value="Genomic_DNA"/>
</dbReference>
<accession>A0ABR3J9P8</accession>
<protein>
    <submittedName>
        <fullName evidence="2">Uncharacterized protein</fullName>
    </submittedName>
</protein>
<evidence type="ECO:0000313" key="2">
    <source>
        <dbReference type="EMBL" id="KAL0952413.1"/>
    </source>
</evidence>
<proteinExistence type="predicted"/>
<feature type="compositionally biased region" description="Basic and acidic residues" evidence="1">
    <location>
        <begin position="157"/>
        <end position="179"/>
    </location>
</feature>